<dbReference type="GO" id="GO:0005524">
    <property type="term" value="F:ATP binding"/>
    <property type="evidence" value="ECO:0007669"/>
    <property type="project" value="InterPro"/>
</dbReference>
<keyword evidence="4" id="KW-1185">Reference proteome</keyword>
<sequence>MSIAIDVAQGLSFLHNLDTHVIYRDLKASNILLDSDFKAKLSDFGLARDGPTGDNTHVSTRVIGTRGYAAPEYVATALWAYRTSYRTPTQATPYSLVYGVEAILPLERQISSLRIAIQEGLIGDDNTKLRLAELEALDEKRLEAQQRLECYQARLSRAFNKKVRPRSFQIGDLVLAVRRPIILSHRSGEKFDPK</sequence>
<name>A0A834ZGT5_TETSI</name>
<dbReference type="SUPFAM" id="SSF56112">
    <property type="entry name" value="Protein kinase-like (PK-like)"/>
    <property type="match status" value="1"/>
</dbReference>
<keyword evidence="1" id="KW-0175">Coiled coil</keyword>
<dbReference type="OMA" id="HTWNSTH"/>
<dbReference type="PROSITE" id="PS50011">
    <property type="entry name" value="PROTEIN_KINASE_DOM"/>
    <property type="match status" value="1"/>
</dbReference>
<dbReference type="GO" id="GO:0004672">
    <property type="term" value="F:protein kinase activity"/>
    <property type="evidence" value="ECO:0007669"/>
    <property type="project" value="InterPro"/>
</dbReference>
<dbReference type="EMBL" id="JABCRI010000007">
    <property type="protein sequence ID" value="KAF8403566.1"/>
    <property type="molecule type" value="Genomic_DNA"/>
</dbReference>
<dbReference type="PROSITE" id="PS00108">
    <property type="entry name" value="PROTEIN_KINASE_ST"/>
    <property type="match status" value="1"/>
</dbReference>
<dbReference type="OrthoDB" id="1927500at2759"/>
<protein>
    <recommendedName>
        <fullName evidence="2">Protein kinase domain-containing protein</fullName>
    </recommendedName>
</protein>
<organism evidence="3 4">
    <name type="scientific">Tetracentron sinense</name>
    <name type="common">Spur-leaf</name>
    <dbReference type="NCBI Taxonomy" id="13715"/>
    <lineage>
        <taxon>Eukaryota</taxon>
        <taxon>Viridiplantae</taxon>
        <taxon>Streptophyta</taxon>
        <taxon>Embryophyta</taxon>
        <taxon>Tracheophyta</taxon>
        <taxon>Spermatophyta</taxon>
        <taxon>Magnoliopsida</taxon>
        <taxon>Trochodendrales</taxon>
        <taxon>Trochodendraceae</taxon>
        <taxon>Tetracentron</taxon>
    </lineage>
</organism>
<dbReference type="Proteomes" id="UP000655225">
    <property type="component" value="Unassembled WGS sequence"/>
</dbReference>
<dbReference type="AlphaFoldDB" id="A0A834ZGT5"/>
<feature type="coiled-coil region" evidence="1">
    <location>
        <begin position="134"/>
        <end position="161"/>
    </location>
</feature>
<evidence type="ECO:0000259" key="2">
    <source>
        <dbReference type="PROSITE" id="PS50011"/>
    </source>
</evidence>
<reference evidence="3 4" key="1">
    <citation type="submission" date="2020-04" db="EMBL/GenBank/DDBJ databases">
        <title>Plant Genome Project.</title>
        <authorList>
            <person name="Zhang R.-G."/>
        </authorList>
    </citation>
    <scope>NUCLEOTIDE SEQUENCE [LARGE SCALE GENOMIC DNA]</scope>
    <source>
        <strain evidence="3">YNK0</strain>
        <tissue evidence="3">Leaf</tissue>
    </source>
</reference>
<comment type="caution">
    <text evidence="3">The sequence shown here is derived from an EMBL/GenBank/DDBJ whole genome shotgun (WGS) entry which is preliminary data.</text>
</comment>
<proteinExistence type="predicted"/>
<evidence type="ECO:0000256" key="1">
    <source>
        <dbReference type="SAM" id="Coils"/>
    </source>
</evidence>
<accession>A0A834ZGT5</accession>
<evidence type="ECO:0000313" key="3">
    <source>
        <dbReference type="EMBL" id="KAF8403566.1"/>
    </source>
</evidence>
<dbReference type="Pfam" id="PF00069">
    <property type="entry name" value="Pkinase"/>
    <property type="match status" value="1"/>
</dbReference>
<dbReference type="InterPro" id="IPR000719">
    <property type="entry name" value="Prot_kinase_dom"/>
</dbReference>
<dbReference type="InterPro" id="IPR008271">
    <property type="entry name" value="Ser/Thr_kinase_AS"/>
</dbReference>
<gene>
    <name evidence="3" type="ORF">HHK36_011670</name>
</gene>
<dbReference type="InterPro" id="IPR011009">
    <property type="entry name" value="Kinase-like_dom_sf"/>
</dbReference>
<dbReference type="InterPro" id="IPR050823">
    <property type="entry name" value="Plant_Ser_Thr_Prot_Kinase"/>
</dbReference>
<dbReference type="PANTHER" id="PTHR45621">
    <property type="entry name" value="OS01G0588500 PROTEIN-RELATED"/>
    <property type="match status" value="1"/>
</dbReference>
<dbReference type="Gene3D" id="1.10.510.10">
    <property type="entry name" value="Transferase(Phosphotransferase) domain 1"/>
    <property type="match status" value="1"/>
</dbReference>
<evidence type="ECO:0000313" key="4">
    <source>
        <dbReference type="Proteomes" id="UP000655225"/>
    </source>
</evidence>
<feature type="domain" description="Protein kinase" evidence="2">
    <location>
        <begin position="1"/>
        <end position="155"/>
    </location>
</feature>